<dbReference type="Gene3D" id="2.170.130.10">
    <property type="entry name" value="TonB-dependent receptor, plug domain"/>
    <property type="match status" value="1"/>
</dbReference>
<evidence type="ECO:0000256" key="8">
    <source>
        <dbReference type="PROSITE-ProRule" id="PRU01360"/>
    </source>
</evidence>
<dbReference type="SUPFAM" id="SSF49464">
    <property type="entry name" value="Carboxypeptidase regulatory domain-like"/>
    <property type="match status" value="1"/>
</dbReference>
<comment type="similarity">
    <text evidence="8 9">Belongs to the TonB-dependent receptor family.</text>
</comment>
<feature type="domain" description="TonB-dependent receptor plug" evidence="11">
    <location>
        <begin position="117"/>
        <end position="224"/>
    </location>
</feature>
<dbReference type="InterPro" id="IPR012910">
    <property type="entry name" value="Plug_dom"/>
</dbReference>
<evidence type="ECO:0000256" key="9">
    <source>
        <dbReference type="RuleBase" id="RU003357"/>
    </source>
</evidence>
<evidence type="ECO:0000256" key="3">
    <source>
        <dbReference type="ARBA" id="ARBA00022452"/>
    </source>
</evidence>
<keyword evidence="4 8" id="KW-0812">Transmembrane</keyword>
<evidence type="ECO:0000256" key="4">
    <source>
        <dbReference type="ARBA" id="ARBA00022692"/>
    </source>
</evidence>
<comment type="subcellular location">
    <subcellularLocation>
        <location evidence="1 8">Cell outer membrane</location>
        <topology evidence="1 8">Multi-pass membrane protein</topology>
    </subcellularLocation>
</comment>
<accession>A0A7L4ZVK8</accession>
<keyword evidence="6 8" id="KW-0472">Membrane</keyword>
<dbReference type="InterPro" id="IPR023996">
    <property type="entry name" value="TonB-dep_OMP_SusC/RagA"/>
</dbReference>
<dbReference type="AlphaFoldDB" id="A0A7L4ZVK8"/>
<evidence type="ECO:0000259" key="11">
    <source>
        <dbReference type="Pfam" id="PF07715"/>
    </source>
</evidence>
<keyword evidence="12" id="KW-0675">Receptor</keyword>
<dbReference type="Pfam" id="PF13715">
    <property type="entry name" value="CarbopepD_reg_2"/>
    <property type="match status" value="1"/>
</dbReference>
<dbReference type="FunFam" id="2.170.130.10:FF:000008">
    <property type="entry name" value="SusC/RagA family TonB-linked outer membrane protein"/>
    <property type="match status" value="1"/>
</dbReference>
<dbReference type="InterPro" id="IPR008969">
    <property type="entry name" value="CarboxyPept-like_regulatory"/>
</dbReference>
<keyword evidence="3 8" id="KW-1134">Transmembrane beta strand</keyword>
<evidence type="ECO:0000313" key="13">
    <source>
        <dbReference type="Proteomes" id="UP000326380"/>
    </source>
</evidence>
<dbReference type="InterPro" id="IPR023997">
    <property type="entry name" value="TonB-dep_OMP_SusC/RagA_CS"/>
</dbReference>
<evidence type="ECO:0000313" key="12">
    <source>
        <dbReference type="EMBL" id="KAA9339181.1"/>
    </source>
</evidence>
<gene>
    <name evidence="12" type="ORF">F0P96_00680</name>
</gene>
<evidence type="ECO:0000256" key="5">
    <source>
        <dbReference type="ARBA" id="ARBA00023077"/>
    </source>
</evidence>
<evidence type="ECO:0000259" key="10">
    <source>
        <dbReference type="Pfam" id="PF00593"/>
    </source>
</evidence>
<dbReference type="Gene3D" id="2.60.40.1120">
    <property type="entry name" value="Carboxypeptidase-like, regulatory domain"/>
    <property type="match status" value="1"/>
</dbReference>
<dbReference type="InterPro" id="IPR037066">
    <property type="entry name" value="Plug_dom_sf"/>
</dbReference>
<reference evidence="12 13" key="1">
    <citation type="submission" date="2019-09" db="EMBL/GenBank/DDBJ databases">
        <title>Genome sequence of Hymenobacter sp. M3.</title>
        <authorList>
            <person name="Srinivasan S."/>
        </authorList>
    </citation>
    <scope>NUCLEOTIDE SEQUENCE [LARGE SCALE GENOMIC DNA]</scope>
    <source>
        <strain evidence="12 13">M3</strain>
    </source>
</reference>
<dbReference type="NCBIfam" id="TIGR04057">
    <property type="entry name" value="SusC_RagA_signa"/>
    <property type="match status" value="1"/>
</dbReference>
<evidence type="ECO:0000256" key="2">
    <source>
        <dbReference type="ARBA" id="ARBA00022448"/>
    </source>
</evidence>
<dbReference type="Proteomes" id="UP000326380">
    <property type="component" value="Unassembled WGS sequence"/>
</dbReference>
<evidence type="ECO:0000256" key="6">
    <source>
        <dbReference type="ARBA" id="ARBA00023136"/>
    </source>
</evidence>
<name>A0A7L4ZVK8_9BACT</name>
<keyword evidence="7 8" id="KW-0998">Cell outer membrane</keyword>
<dbReference type="Pfam" id="PF00593">
    <property type="entry name" value="TonB_dep_Rec_b-barrel"/>
    <property type="match status" value="1"/>
</dbReference>
<dbReference type="InterPro" id="IPR039426">
    <property type="entry name" value="TonB-dep_rcpt-like"/>
</dbReference>
<evidence type="ECO:0000256" key="1">
    <source>
        <dbReference type="ARBA" id="ARBA00004571"/>
    </source>
</evidence>
<keyword evidence="2 8" id="KW-0813">Transport</keyword>
<dbReference type="Gene3D" id="2.40.170.20">
    <property type="entry name" value="TonB-dependent receptor, beta-barrel domain"/>
    <property type="match status" value="1"/>
</dbReference>
<keyword evidence="5 9" id="KW-0798">TonB box</keyword>
<proteinExistence type="inferred from homology"/>
<protein>
    <submittedName>
        <fullName evidence="12">TonB-dependent receptor</fullName>
    </submittedName>
</protein>
<evidence type="ECO:0000256" key="7">
    <source>
        <dbReference type="ARBA" id="ARBA00023237"/>
    </source>
</evidence>
<dbReference type="InterPro" id="IPR000531">
    <property type="entry name" value="Beta-barrel_TonB"/>
</dbReference>
<dbReference type="PROSITE" id="PS52016">
    <property type="entry name" value="TONB_DEPENDENT_REC_3"/>
    <property type="match status" value="1"/>
</dbReference>
<feature type="domain" description="TonB-dependent receptor-like beta-barrel" evidence="10">
    <location>
        <begin position="431"/>
        <end position="859"/>
    </location>
</feature>
<dbReference type="SUPFAM" id="SSF56935">
    <property type="entry name" value="Porins"/>
    <property type="match status" value="1"/>
</dbReference>
<keyword evidence="13" id="KW-1185">Reference proteome</keyword>
<dbReference type="InterPro" id="IPR036942">
    <property type="entry name" value="Beta-barrel_TonB_sf"/>
</dbReference>
<dbReference type="Pfam" id="PF07715">
    <property type="entry name" value="Plug"/>
    <property type="match status" value="1"/>
</dbReference>
<dbReference type="NCBIfam" id="TIGR04056">
    <property type="entry name" value="OMP_RagA_SusC"/>
    <property type="match status" value="1"/>
</dbReference>
<dbReference type="RefSeq" id="WP_151076829.1">
    <property type="nucleotide sequence ID" value="NZ_CP047647.1"/>
</dbReference>
<dbReference type="EMBL" id="VTWU01000001">
    <property type="protein sequence ID" value="KAA9339181.1"/>
    <property type="molecule type" value="Genomic_DNA"/>
</dbReference>
<dbReference type="GO" id="GO:0009279">
    <property type="term" value="C:cell outer membrane"/>
    <property type="evidence" value="ECO:0007669"/>
    <property type="project" value="UniProtKB-SubCell"/>
</dbReference>
<organism evidence="12 13">
    <name type="scientific">Hymenobacter busanensis</name>
    <dbReference type="NCBI Taxonomy" id="2607656"/>
    <lineage>
        <taxon>Bacteria</taxon>
        <taxon>Pseudomonadati</taxon>
        <taxon>Bacteroidota</taxon>
        <taxon>Cytophagia</taxon>
        <taxon>Cytophagales</taxon>
        <taxon>Hymenobacteraceae</taxon>
        <taxon>Hymenobacter</taxon>
    </lineage>
</organism>
<comment type="caution">
    <text evidence="12">The sequence shown here is derived from an EMBL/GenBank/DDBJ whole genome shotgun (WGS) entry which is preliminary data.</text>
</comment>
<sequence length="1109" mass="121477">MKRHVLLLAPLLGVTLVASAQEQRRIQGTVRSADKSEALPGVTVVVKGTTIGATTDPDGKFSLSVPATGDVTLRFSFIGFEAQDVALNDRSEVSVSLKEDQKILDDVVVIGFQEVNRRDVTGSVSSVSAQQIKDIPVNSTGEALAGRLAGVQVTSSEGQPGADIRIRVRGGGSITQDNSPLYVVDGVQVENALSVLSPQDIQSVDVLKDAAATAIYGARGANGVVIITTKGGREGKLSVSYNGFAGFRRATRLLDVLKPADYVDYAYEKAALAGSTTLGQYRKRFGSSTFRDTRDYSQPVGTDASGQPIFGYDTLGVSRRAEFLDWQDRAFGRDAFQQTHNLSVSGGGKGTTFALSLTHNTEDGIQLRSGFVRDLVNFRFEHKASDKFRFGFNTRFNDQVITGVGTSNQGTGSTTNTRLRNTISYVPLVLPGLGDIDPDLNPDDDFFSNSGQLSNPILTLQNEYRADRRRLVNLSGNATFNILKNLSIRSTLGFDNTNTRVETFNGQYSPTVKGANYSGLPFVTIGTGNLVTINNSNVLSYSWKKDKHSLDAVLGHELYQQRNTTQLVQSVYMPLTISEEKAINNINQRDPNAPSTPQPAPTTGRPVDAHLLSGFSRLNYAYADKYLLTATFRADGSSKFKKGNRWGYFPAASAAWRISQEDFMQSMSSTVSDLKLRLSYGLAGNNRIQDFLYDPIYSTGGNIQYAILENILPGSAPTRLANPDLKWETTVSRNLGVDLGLFNNRLQFTVDAYTNRTRDLLVDLNIPPTSGYTTQTTNIGATSNKGVELQLSGTVVQTPEFTYTANTNIAFNRNKVVSLGPGRDALDPQYSGWASTEITADYLVQVGQPVGLMYGYVTDGFYTADDFDRYDTALKRWVLKPGVVTDKDVTGYSGVTDEVIPGTIKLKDLNGDGKVTPEDRQVIGNANPKFTGGLNQQFAYKGFDASVFVNWVVGNDIYNANKIEQTSYLPNTYLSNGLAIMKDRYRTIDDNGQIITDLETTRRLNQNAKIWSPQRKVFLHSWAVEDGSFLRINNVTLGYTLPKSITRRAKLEQVRFYATANNIYTFTKYTGYDPDVNVRRGGNAALTPGVDYAAYPRSRAFLFGVNLSL</sequence>